<keyword evidence="2" id="KW-1185">Reference proteome</keyword>
<reference evidence="1 2" key="1">
    <citation type="journal article" date="2021" name="Hortic Res">
        <title>High-quality reference genome and annotation aids understanding of berry development for evergreen blueberry (Vaccinium darrowii).</title>
        <authorList>
            <person name="Yu J."/>
            <person name="Hulse-Kemp A.M."/>
            <person name="Babiker E."/>
            <person name="Staton M."/>
        </authorList>
    </citation>
    <scope>NUCLEOTIDE SEQUENCE [LARGE SCALE GENOMIC DNA]</scope>
    <source>
        <strain evidence="2">cv. NJ 8807/NJ 8810</strain>
        <tissue evidence="1">Young leaf</tissue>
    </source>
</reference>
<proteinExistence type="predicted"/>
<dbReference type="EMBL" id="CM037155">
    <property type="protein sequence ID" value="KAH7845310.1"/>
    <property type="molecule type" value="Genomic_DNA"/>
</dbReference>
<protein>
    <submittedName>
        <fullName evidence="1">Uncharacterized protein</fullName>
    </submittedName>
</protein>
<evidence type="ECO:0000313" key="2">
    <source>
        <dbReference type="Proteomes" id="UP000828048"/>
    </source>
</evidence>
<name>A0ACB7XXD7_9ERIC</name>
<evidence type="ECO:0000313" key="1">
    <source>
        <dbReference type="EMBL" id="KAH7845310.1"/>
    </source>
</evidence>
<sequence>MGFGSTSRSLLSLLSSRWWTLFMKRLPVTSIFRLSFDPEFTISPQNDLCIAALKMRTPIPRAFNNLGVEGVAVVTGGGGGRRRRWRWWW</sequence>
<dbReference type="Proteomes" id="UP000828048">
    <property type="component" value="Chromosome 5"/>
</dbReference>
<organism evidence="1 2">
    <name type="scientific">Vaccinium darrowii</name>
    <dbReference type="NCBI Taxonomy" id="229202"/>
    <lineage>
        <taxon>Eukaryota</taxon>
        <taxon>Viridiplantae</taxon>
        <taxon>Streptophyta</taxon>
        <taxon>Embryophyta</taxon>
        <taxon>Tracheophyta</taxon>
        <taxon>Spermatophyta</taxon>
        <taxon>Magnoliopsida</taxon>
        <taxon>eudicotyledons</taxon>
        <taxon>Gunneridae</taxon>
        <taxon>Pentapetalae</taxon>
        <taxon>asterids</taxon>
        <taxon>Ericales</taxon>
        <taxon>Ericaceae</taxon>
        <taxon>Vaccinioideae</taxon>
        <taxon>Vaccinieae</taxon>
        <taxon>Vaccinium</taxon>
    </lineage>
</organism>
<gene>
    <name evidence="1" type="ORF">Vadar_000557</name>
</gene>
<comment type="caution">
    <text evidence="1">The sequence shown here is derived from an EMBL/GenBank/DDBJ whole genome shotgun (WGS) entry which is preliminary data.</text>
</comment>
<accession>A0ACB7XXD7</accession>